<feature type="compositionally biased region" description="Polar residues" evidence="5">
    <location>
        <begin position="657"/>
        <end position="669"/>
    </location>
</feature>
<accession>A0A165JNW2</accession>
<dbReference type="Pfam" id="PF03770">
    <property type="entry name" value="IPK"/>
    <property type="match status" value="1"/>
</dbReference>
<dbReference type="SUPFAM" id="SSF56104">
    <property type="entry name" value="SAICAR synthase-like"/>
    <property type="match status" value="1"/>
</dbReference>
<keyword evidence="2 4" id="KW-0808">Transferase</keyword>
<feature type="region of interest" description="Disordered" evidence="5">
    <location>
        <begin position="609"/>
        <end position="632"/>
    </location>
</feature>
<dbReference type="Gene3D" id="3.30.470.160">
    <property type="entry name" value="Inositol polyphosphate kinase"/>
    <property type="match status" value="1"/>
</dbReference>
<feature type="region of interest" description="Disordered" evidence="5">
    <location>
        <begin position="787"/>
        <end position="810"/>
    </location>
</feature>
<dbReference type="Proteomes" id="UP000076842">
    <property type="component" value="Unassembled WGS sequence"/>
</dbReference>
<dbReference type="GO" id="GO:0000824">
    <property type="term" value="F:inositol-1,4,5,6-tetrakisphosphate 3-kinase activity"/>
    <property type="evidence" value="ECO:0007669"/>
    <property type="project" value="TreeGrafter"/>
</dbReference>
<feature type="compositionally biased region" description="Basic and acidic residues" evidence="5">
    <location>
        <begin position="450"/>
        <end position="487"/>
    </location>
</feature>
<evidence type="ECO:0000256" key="5">
    <source>
        <dbReference type="SAM" id="MobiDB-lite"/>
    </source>
</evidence>
<evidence type="ECO:0000256" key="1">
    <source>
        <dbReference type="ARBA" id="ARBA00007374"/>
    </source>
</evidence>
<dbReference type="GO" id="GO:0046854">
    <property type="term" value="P:phosphatidylinositol phosphate biosynthetic process"/>
    <property type="evidence" value="ECO:0007669"/>
    <property type="project" value="TreeGrafter"/>
</dbReference>
<name>A0A165JNW2_9BASI</name>
<sequence length="1309" mass="145450">MVDPTFACPCLNVRLYEQPIDDASVAQDTVVEVHWRRVFVGHDGVQTTHADLTMSTRLAVQPPLGQDRYAKRSTLLTCLACRTPVYRAVQTLSWPLDSAAGSSATASGRDFAENDVPRSADGWIEVNLGTPGCITNVSMEAAKSSPRFSSAFSLLLPDSVAAAQADDDTPSGPVELGFPQLPVLFPPSSQTPSDPVFQHLVAIASAAFQKERRKEEEELSNLIRQRVKRLQLLRARLRREVETLWSSWHDVRQSVSAFSHNEDELHHDSEGDTRAASSMSSHSDRHRPWATPRDHSNEHQQSMSRKGSSASLLARSLRSGGYIYHSGSQSQWESDSQYDEESESADLSLPTTPDEDHSGEPVEYSMAMPHIRSANNNARFEEGLSLRLGRMNTVPIRRAVSRSKPSLTTKSSREREHHQRSTPDILRDVEGRDDTTSARGRSRPNSRGGSSRERHPYERDRTPNGRSSVEGRPRRSSSDRSLREGSWSDHATSQVWDHPRALQSALHISTSNVNGDHYSPEEEPIFDMDGPNSGRWLRPVPLRPFRNKVGGHSAIYKFTKRAVCKPLASRENVFYEAVEREAPALLAFIPRYLGVMLVNYRRVHHHAHHMDDERDVGHLEDSNSPSSAEHAQALVRPGMHQVWSSSVVREPVLLPSSSAQQHLETSSHPGTPPVDEAQEEELPEVVLQQNIHMLPPWLLAAPTAPPPLSPRKSVSGQNTASNTPRPSPRPESWGLSRSFALGGLPVKDSEAEVDFAQKPVARSASPDGVPFEEERTRERMRRQLSMTNTASSTVLPEAPQAPPTSSQSQAFVGGLGTTVVNARLRDHVFSTIMRRYRKKAADAARKIKTDRVRTDATHTEASGDSEDPSPTNWSGKGAMGRLLQEEHHLRRVQSAGHLQSHMQSKNSEAPGVFGEMEDVEGLVADYQRKPPLSGEGFRKSRKTMTTEAAVNGIHTPLDSPAISVPPPNEPQVTRQEHFILLEDLTGRLRKPCVCDLKMGTRQYGVDALPAKKKSQRAKCDRTTSRTLGVRICGMQAWDKLKGAFYSQDKYIGRKIKTEEFPSSLARFLYDGEKLLVYHVPPMIQKLCSLARLISQLKGYRFYGCSLLLLYDGEPQIQEAYAQLGTDAHLKPKQIVSTASTASTNGTDKHGHHHNSNVDKNGQPAKDPRVCRKRKGELDIRIVDFAHTTTGKDYIPQPPPSPADGTVDLSAGTGYDPRIDPVTGLLYARFPPHRPELPDIGFLFGLKNLIGVLEQLWNEERSRRNRAVQEGRMAEADKLSPLPRDGREIFDTVFGRPDKPGMVVDGYIST</sequence>
<evidence type="ECO:0000313" key="7">
    <source>
        <dbReference type="Proteomes" id="UP000076842"/>
    </source>
</evidence>
<evidence type="ECO:0000313" key="6">
    <source>
        <dbReference type="EMBL" id="KZT62083.1"/>
    </source>
</evidence>
<evidence type="ECO:0000256" key="4">
    <source>
        <dbReference type="RuleBase" id="RU363090"/>
    </source>
</evidence>
<feature type="region of interest" description="Disordered" evidence="5">
    <location>
        <begin position="844"/>
        <end position="877"/>
    </location>
</feature>
<dbReference type="FunCoup" id="A0A165JNW2">
    <property type="interactions" value="228"/>
</dbReference>
<reference evidence="6 7" key="1">
    <citation type="journal article" date="2016" name="Mol. Biol. Evol.">
        <title>Comparative Genomics of Early-Diverging Mushroom-Forming Fungi Provides Insights into the Origins of Lignocellulose Decay Capabilities.</title>
        <authorList>
            <person name="Nagy L.G."/>
            <person name="Riley R."/>
            <person name="Tritt A."/>
            <person name="Adam C."/>
            <person name="Daum C."/>
            <person name="Floudas D."/>
            <person name="Sun H."/>
            <person name="Yadav J.S."/>
            <person name="Pangilinan J."/>
            <person name="Larsson K.H."/>
            <person name="Matsuura K."/>
            <person name="Barry K."/>
            <person name="Labutti K."/>
            <person name="Kuo R."/>
            <person name="Ohm R.A."/>
            <person name="Bhattacharya S.S."/>
            <person name="Shirouzu T."/>
            <person name="Yoshinaga Y."/>
            <person name="Martin F.M."/>
            <person name="Grigoriev I.V."/>
            <person name="Hibbett D.S."/>
        </authorList>
    </citation>
    <scope>NUCLEOTIDE SEQUENCE [LARGE SCALE GENOMIC DNA]</scope>
    <source>
        <strain evidence="6 7">HHB12733</strain>
    </source>
</reference>
<dbReference type="STRING" id="1353952.A0A165JNW2"/>
<feature type="region of interest" description="Disordered" evidence="5">
    <location>
        <begin position="657"/>
        <end position="680"/>
    </location>
</feature>
<feature type="region of interest" description="Disordered" evidence="5">
    <location>
        <begin position="260"/>
        <end position="310"/>
    </location>
</feature>
<dbReference type="GO" id="GO:0032958">
    <property type="term" value="P:inositol phosphate biosynthetic process"/>
    <property type="evidence" value="ECO:0007669"/>
    <property type="project" value="InterPro"/>
</dbReference>
<keyword evidence="7" id="KW-1185">Reference proteome</keyword>
<dbReference type="PANTHER" id="PTHR12400:SF21">
    <property type="entry name" value="KINASE"/>
    <property type="match status" value="1"/>
</dbReference>
<feature type="compositionally biased region" description="Basic and acidic residues" evidence="5">
    <location>
        <begin position="260"/>
        <end position="273"/>
    </location>
</feature>
<proteinExistence type="inferred from homology"/>
<feature type="compositionally biased region" description="Basic and acidic residues" evidence="5">
    <location>
        <begin position="609"/>
        <end position="621"/>
    </location>
</feature>
<dbReference type="OrthoDB" id="2573163at2759"/>
<evidence type="ECO:0000256" key="2">
    <source>
        <dbReference type="ARBA" id="ARBA00022679"/>
    </source>
</evidence>
<keyword evidence="3 4" id="KW-0418">Kinase</keyword>
<feature type="region of interest" description="Disordered" evidence="5">
    <location>
        <begin position="325"/>
        <end position="361"/>
    </location>
</feature>
<feature type="compositionally biased region" description="Basic and acidic residues" evidence="5">
    <location>
        <begin position="844"/>
        <end position="858"/>
    </location>
</feature>
<dbReference type="EMBL" id="KV423918">
    <property type="protein sequence ID" value="KZT62083.1"/>
    <property type="molecule type" value="Genomic_DNA"/>
</dbReference>
<feature type="region of interest" description="Disordered" evidence="5">
    <location>
        <begin position="1138"/>
        <end position="1168"/>
    </location>
</feature>
<feature type="compositionally biased region" description="Basic and acidic residues" evidence="5">
    <location>
        <begin position="282"/>
        <end position="298"/>
    </location>
</feature>
<dbReference type="EC" id="2.7.-.-" evidence="4"/>
<dbReference type="GO" id="GO:0005737">
    <property type="term" value="C:cytoplasm"/>
    <property type="evidence" value="ECO:0007669"/>
    <property type="project" value="TreeGrafter"/>
</dbReference>
<gene>
    <name evidence="6" type="ORF">CALCODRAFT_514204</name>
</gene>
<feature type="compositionally biased region" description="Low complexity" evidence="5">
    <location>
        <begin position="437"/>
        <end position="449"/>
    </location>
</feature>
<dbReference type="GO" id="GO:0008440">
    <property type="term" value="F:inositol-1,4,5-trisphosphate 3-kinase activity"/>
    <property type="evidence" value="ECO:0007669"/>
    <property type="project" value="TreeGrafter"/>
</dbReference>
<comment type="similarity">
    <text evidence="1 4">Belongs to the inositol phosphokinase (IPK) family.</text>
</comment>
<organism evidence="6 7">
    <name type="scientific">Calocera cornea HHB12733</name>
    <dbReference type="NCBI Taxonomy" id="1353952"/>
    <lineage>
        <taxon>Eukaryota</taxon>
        <taxon>Fungi</taxon>
        <taxon>Dikarya</taxon>
        <taxon>Basidiomycota</taxon>
        <taxon>Agaricomycotina</taxon>
        <taxon>Dacrymycetes</taxon>
        <taxon>Dacrymycetales</taxon>
        <taxon>Dacrymycetaceae</taxon>
        <taxon>Calocera</taxon>
    </lineage>
</organism>
<evidence type="ECO:0000256" key="3">
    <source>
        <dbReference type="ARBA" id="ARBA00022777"/>
    </source>
</evidence>
<feature type="region of interest" description="Disordered" evidence="5">
    <location>
        <begin position="395"/>
        <end position="495"/>
    </location>
</feature>
<feature type="region of interest" description="Disordered" evidence="5">
    <location>
        <begin position="702"/>
        <end position="736"/>
    </location>
</feature>
<dbReference type="InParanoid" id="A0A165JNW2"/>
<dbReference type="InterPro" id="IPR038286">
    <property type="entry name" value="IPK_sf"/>
</dbReference>
<dbReference type="PANTHER" id="PTHR12400">
    <property type="entry name" value="INOSITOL POLYPHOSPHATE KINASE"/>
    <property type="match status" value="1"/>
</dbReference>
<feature type="compositionally biased region" description="Basic and acidic residues" evidence="5">
    <location>
        <begin position="411"/>
        <end position="436"/>
    </location>
</feature>
<feature type="compositionally biased region" description="Polar residues" evidence="5">
    <location>
        <begin position="712"/>
        <end position="724"/>
    </location>
</feature>
<protein>
    <recommendedName>
        <fullName evidence="4">Kinase</fullName>
        <ecNumber evidence="4">2.7.-.-</ecNumber>
    </recommendedName>
</protein>
<dbReference type="GO" id="GO:0005634">
    <property type="term" value="C:nucleus"/>
    <property type="evidence" value="ECO:0007669"/>
    <property type="project" value="TreeGrafter"/>
</dbReference>
<dbReference type="InterPro" id="IPR005522">
    <property type="entry name" value="IPK"/>
</dbReference>